<dbReference type="Gene3D" id="1.10.630.10">
    <property type="entry name" value="Cytochrome P450"/>
    <property type="match status" value="1"/>
</dbReference>
<dbReference type="AlphaFoldDB" id="A0A5N5D394"/>
<reference evidence="7 8" key="1">
    <citation type="journal article" date="2019" name="Sci. Rep.">
        <title>A multi-omics analysis of the grapevine pathogen Lasiodiplodia theobromae reveals that temperature affects the expression of virulence- and pathogenicity-related genes.</title>
        <authorList>
            <person name="Felix C."/>
            <person name="Meneses R."/>
            <person name="Goncalves M.F.M."/>
            <person name="Tilleman L."/>
            <person name="Duarte A.S."/>
            <person name="Jorrin-Novo J.V."/>
            <person name="Van de Peer Y."/>
            <person name="Deforce D."/>
            <person name="Van Nieuwerburgh F."/>
            <person name="Esteves A.C."/>
            <person name="Alves A."/>
        </authorList>
    </citation>
    <scope>NUCLEOTIDE SEQUENCE [LARGE SCALE GENOMIC DNA]</scope>
    <source>
        <strain evidence="7 8">LA-SOL3</strain>
    </source>
</reference>
<evidence type="ECO:0000313" key="8">
    <source>
        <dbReference type="Proteomes" id="UP000325902"/>
    </source>
</evidence>
<keyword evidence="2 4" id="KW-0479">Metal-binding</keyword>
<keyword evidence="6" id="KW-0472">Membrane</keyword>
<dbReference type="InterPro" id="IPR017972">
    <property type="entry name" value="Cyt_P450_CS"/>
</dbReference>
<comment type="similarity">
    <text evidence="5">Belongs to the cytochrome P450 family.</text>
</comment>
<evidence type="ECO:0000256" key="6">
    <source>
        <dbReference type="SAM" id="Phobius"/>
    </source>
</evidence>
<evidence type="ECO:0000256" key="1">
    <source>
        <dbReference type="ARBA" id="ARBA00001971"/>
    </source>
</evidence>
<sequence length="523" mass="59522">MYGIAVFVLLPLFLFLRFIVHPIYLYFSDPKGLRRYPNFSPLARITNIPYMIESASGERSKRLTALHKKHPVLRVGPNALSYGDVRAIKDIYGHGTKCLKDDMYVLQSGTHFHLADVIDKGEHARKRKVLSSAYAIKNLEEWEYKIADKVQRLVHAFDARCTAPLPPGGRPDEKELTVDYRRWTNFFTMDAIVDIGLSERLGCLDRGDDVVASEAVDGKITMVPYIDAVQGQLTAQSHLVWAYGWYRALHRLARWLSPKYRRWIAVGDHFDGIVLHQVRNRMRRYEAGEEKLEDFFQALMETKDGVPQMLPLGEINAECSIMLNAGSVSTAVAINNVLYNLLKHPHCLSTLRTEIDTVADPDEVVIPYDKLKNLPYLRACLDESMRIAPPTPFGLPRKTPPEGTTVFGEYVAGNTSVHMSSYVAHRDEKAFAEPEEFRPERWLGAAGKELQPWFITFSAGARGCIGRNISYLEQVVVTASMVHRYEFALPGEGWEQSKYEHFNLNPGPLPLKIWRREVEVEES</sequence>
<dbReference type="GO" id="GO:0016705">
    <property type="term" value="F:oxidoreductase activity, acting on paired donors, with incorporation or reduction of molecular oxygen"/>
    <property type="evidence" value="ECO:0007669"/>
    <property type="project" value="InterPro"/>
</dbReference>
<dbReference type="CDD" id="cd11061">
    <property type="entry name" value="CYP67-like"/>
    <property type="match status" value="1"/>
</dbReference>
<dbReference type="GO" id="GO:0020037">
    <property type="term" value="F:heme binding"/>
    <property type="evidence" value="ECO:0007669"/>
    <property type="project" value="InterPro"/>
</dbReference>
<keyword evidence="5 7" id="KW-0503">Monooxygenase</keyword>
<name>A0A5N5D394_9PEZI</name>
<evidence type="ECO:0000313" key="7">
    <source>
        <dbReference type="EMBL" id="KAB2571862.1"/>
    </source>
</evidence>
<dbReference type="SUPFAM" id="SSF48264">
    <property type="entry name" value="Cytochrome P450"/>
    <property type="match status" value="1"/>
</dbReference>
<dbReference type="PROSITE" id="PS00086">
    <property type="entry name" value="CYTOCHROME_P450"/>
    <property type="match status" value="1"/>
</dbReference>
<keyword evidence="8" id="KW-1185">Reference proteome</keyword>
<comment type="caution">
    <text evidence="7">The sequence shown here is derived from an EMBL/GenBank/DDBJ whole genome shotgun (WGS) entry which is preliminary data.</text>
</comment>
<dbReference type="PRINTS" id="PR00385">
    <property type="entry name" value="P450"/>
</dbReference>
<dbReference type="InterPro" id="IPR001128">
    <property type="entry name" value="Cyt_P450"/>
</dbReference>
<dbReference type="GO" id="GO:0005506">
    <property type="term" value="F:iron ion binding"/>
    <property type="evidence" value="ECO:0007669"/>
    <property type="project" value="InterPro"/>
</dbReference>
<accession>A0A5N5D394</accession>
<feature type="transmembrane region" description="Helical" evidence="6">
    <location>
        <begin position="6"/>
        <end position="27"/>
    </location>
</feature>
<evidence type="ECO:0000256" key="5">
    <source>
        <dbReference type="RuleBase" id="RU000461"/>
    </source>
</evidence>
<dbReference type="OrthoDB" id="2789670at2759"/>
<protein>
    <submittedName>
        <fullName evidence="7">Benzoate 4-monooxygenase</fullName>
    </submittedName>
</protein>
<dbReference type="InterPro" id="IPR036396">
    <property type="entry name" value="Cyt_P450_sf"/>
</dbReference>
<dbReference type="PRINTS" id="PR00463">
    <property type="entry name" value="EP450I"/>
</dbReference>
<dbReference type="InterPro" id="IPR002401">
    <property type="entry name" value="Cyt_P450_E_grp-I"/>
</dbReference>
<dbReference type="PANTHER" id="PTHR24305:SF172">
    <property type="entry name" value="P450, PUTATIVE (EUROFUNG)-RELATED"/>
    <property type="match status" value="1"/>
</dbReference>
<dbReference type="EMBL" id="VCHE01000091">
    <property type="protein sequence ID" value="KAB2571862.1"/>
    <property type="molecule type" value="Genomic_DNA"/>
</dbReference>
<keyword evidence="6" id="KW-0812">Transmembrane</keyword>
<keyword evidence="4 5" id="KW-0349">Heme</keyword>
<evidence type="ECO:0000256" key="3">
    <source>
        <dbReference type="ARBA" id="ARBA00023004"/>
    </source>
</evidence>
<dbReference type="GO" id="GO:0004497">
    <property type="term" value="F:monooxygenase activity"/>
    <property type="evidence" value="ECO:0007669"/>
    <property type="project" value="UniProtKB-KW"/>
</dbReference>
<dbReference type="Proteomes" id="UP000325902">
    <property type="component" value="Unassembled WGS sequence"/>
</dbReference>
<keyword evidence="3 4" id="KW-0408">Iron</keyword>
<keyword evidence="5" id="KW-0560">Oxidoreductase</keyword>
<evidence type="ECO:0000256" key="4">
    <source>
        <dbReference type="PIRSR" id="PIRSR602401-1"/>
    </source>
</evidence>
<gene>
    <name evidence="7" type="primary">bphA_0</name>
    <name evidence="7" type="ORF">DBV05_g9506</name>
</gene>
<proteinExistence type="inferred from homology"/>
<dbReference type="Pfam" id="PF00067">
    <property type="entry name" value="p450"/>
    <property type="match status" value="1"/>
</dbReference>
<feature type="binding site" description="axial binding residue" evidence="4">
    <location>
        <position position="464"/>
    </location>
    <ligand>
        <name>heme</name>
        <dbReference type="ChEBI" id="CHEBI:30413"/>
    </ligand>
    <ligandPart>
        <name>Fe</name>
        <dbReference type="ChEBI" id="CHEBI:18248"/>
    </ligandPart>
</feature>
<dbReference type="InterPro" id="IPR050121">
    <property type="entry name" value="Cytochrome_P450_monoxygenase"/>
</dbReference>
<dbReference type="PANTHER" id="PTHR24305">
    <property type="entry name" value="CYTOCHROME P450"/>
    <property type="match status" value="1"/>
</dbReference>
<organism evidence="7 8">
    <name type="scientific">Lasiodiplodia theobromae</name>
    <dbReference type="NCBI Taxonomy" id="45133"/>
    <lineage>
        <taxon>Eukaryota</taxon>
        <taxon>Fungi</taxon>
        <taxon>Dikarya</taxon>
        <taxon>Ascomycota</taxon>
        <taxon>Pezizomycotina</taxon>
        <taxon>Dothideomycetes</taxon>
        <taxon>Dothideomycetes incertae sedis</taxon>
        <taxon>Botryosphaeriales</taxon>
        <taxon>Botryosphaeriaceae</taxon>
        <taxon>Lasiodiplodia</taxon>
    </lineage>
</organism>
<comment type="cofactor">
    <cofactor evidence="1 4">
        <name>heme</name>
        <dbReference type="ChEBI" id="CHEBI:30413"/>
    </cofactor>
</comment>
<evidence type="ECO:0000256" key="2">
    <source>
        <dbReference type="ARBA" id="ARBA00022723"/>
    </source>
</evidence>
<keyword evidence="6" id="KW-1133">Transmembrane helix</keyword>